<dbReference type="EMBL" id="KN847323">
    <property type="protein sequence ID" value="KIW50154.1"/>
    <property type="molecule type" value="Genomic_DNA"/>
</dbReference>
<accession>A0A0D2EQW6</accession>
<evidence type="ECO:0000313" key="3">
    <source>
        <dbReference type="EMBL" id="KIW50154.1"/>
    </source>
</evidence>
<dbReference type="PANTHER" id="PTHR24096">
    <property type="entry name" value="LONG-CHAIN-FATTY-ACID--COA LIGASE"/>
    <property type="match status" value="1"/>
</dbReference>
<feature type="domain" description="AMP-binding enzyme C-terminal" evidence="2">
    <location>
        <begin position="452"/>
        <end position="529"/>
    </location>
</feature>
<dbReference type="InterPro" id="IPR025110">
    <property type="entry name" value="AMP-bd_C"/>
</dbReference>
<proteinExistence type="predicted"/>
<dbReference type="InterPro" id="IPR000873">
    <property type="entry name" value="AMP-dep_synth/lig_dom"/>
</dbReference>
<dbReference type="Gene3D" id="3.30.300.30">
    <property type="match status" value="1"/>
</dbReference>
<evidence type="ECO:0000313" key="4">
    <source>
        <dbReference type="Proteomes" id="UP000054342"/>
    </source>
</evidence>
<dbReference type="InterPro" id="IPR020845">
    <property type="entry name" value="AMP-binding_CS"/>
</dbReference>
<dbReference type="Pfam" id="PF00501">
    <property type="entry name" value="AMP-binding"/>
    <property type="match status" value="1"/>
</dbReference>
<dbReference type="SUPFAM" id="SSF56801">
    <property type="entry name" value="Acetyl-CoA synthetase-like"/>
    <property type="match status" value="1"/>
</dbReference>
<dbReference type="RefSeq" id="XP_013310738.1">
    <property type="nucleotide sequence ID" value="XM_013455284.1"/>
</dbReference>
<dbReference type="CDD" id="cd05911">
    <property type="entry name" value="Firefly_Luc_like"/>
    <property type="match status" value="1"/>
</dbReference>
<feature type="domain" description="AMP-dependent synthetase/ligase" evidence="1">
    <location>
        <begin position="35"/>
        <end position="404"/>
    </location>
</feature>
<dbReference type="Pfam" id="PF13193">
    <property type="entry name" value="AMP-binding_C"/>
    <property type="match status" value="1"/>
</dbReference>
<name>A0A0D2EQW6_9EURO</name>
<dbReference type="AlphaFoldDB" id="A0A0D2EQW6"/>
<dbReference type="GO" id="GO:0016405">
    <property type="term" value="F:CoA-ligase activity"/>
    <property type="evidence" value="ECO:0007669"/>
    <property type="project" value="TreeGrafter"/>
</dbReference>
<dbReference type="PROSITE" id="PS00455">
    <property type="entry name" value="AMP_BINDING"/>
    <property type="match status" value="1"/>
</dbReference>
<keyword evidence="4" id="KW-1185">Reference proteome</keyword>
<reference evidence="3 4" key="1">
    <citation type="submission" date="2015-01" db="EMBL/GenBank/DDBJ databases">
        <title>The Genome Sequence of Exophiala xenobiotica CBS118157.</title>
        <authorList>
            <consortium name="The Broad Institute Genomics Platform"/>
            <person name="Cuomo C."/>
            <person name="de Hoog S."/>
            <person name="Gorbushina A."/>
            <person name="Stielow B."/>
            <person name="Teixiera M."/>
            <person name="Abouelleil A."/>
            <person name="Chapman S.B."/>
            <person name="Priest M."/>
            <person name="Young S.K."/>
            <person name="Wortman J."/>
            <person name="Nusbaum C."/>
            <person name="Birren B."/>
        </authorList>
    </citation>
    <scope>NUCLEOTIDE SEQUENCE [LARGE SCALE GENOMIC DNA]</scope>
    <source>
        <strain evidence="3 4">CBS 118157</strain>
    </source>
</reference>
<protein>
    <recommendedName>
        <fullName evidence="5">4-coumarate-CoA ligase</fullName>
    </recommendedName>
</protein>
<dbReference type="STRING" id="348802.A0A0D2EQW6"/>
<dbReference type="InterPro" id="IPR045851">
    <property type="entry name" value="AMP-bd_C_sf"/>
</dbReference>
<evidence type="ECO:0000259" key="1">
    <source>
        <dbReference type="Pfam" id="PF00501"/>
    </source>
</evidence>
<dbReference type="Gene3D" id="3.40.50.12780">
    <property type="entry name" value="N-terminal domain of ligase-like"/>
    <property type="match status" value="1"/>
</dbReference>
<dbReference type="Proteomes" id="UP000054342">
    <property type="component" value="Unassembled WGS sequence"/>
</dbReference>
<evidence type="ECO:0000259" key="2">
    <source>
        <dbReference type="Pfam" id="PF13193"/>
    </source>
</evidence>
<dbReference type="InterPro" id="IPR042099">
    <property type="entry name" value="ANL_N_sf"/>
</dbReference>
<gene>
    <name evidence="3" type="ORF">PV05_11770</name>
</gene>
<dbReference type="OrthoDB" id="6509636at2759"/>
<organism evidence="3 4">
    <name type="scientific">Exophiala xenobiotica</name>
    <dbReference type="NCBI Taxonomy" id="348802"/>
    <lineage>
        <taxon>Eukaryota</taxon>
        <taxon>Fungi</taxon>
        <taxon>Dikarya</taxon>
        <taxon>Ascomycota</taxon>
        <taxon>Pezizomycotina</taxon>
        <taxon>Eurotiomycetes</taxon>
        <taxon>Chaetothyriomycetidae</taxon>
        <taxon>Chaetothyriales</taxon>
        <taxon>Herpotrichiellaceae</taxon>
        <taxon>Exophiala</taxon>
    </lineage>
</organism>
<dbReference type="GeneID" id="25333678"/>
<evidence type="ECO:0008006" key="5">
    <source>
        <dbReference type="Google" id="ProtNLM"/>
    </source>
</evidence>
<dbReference type="HOGENOM" id="CLU_000022_59_2_1"/>
<dbReference type="PANTHER" id="PTHR24096:SF194">
    <property type="entry name" value="AMP-DEPENDENT SYNTHETASE_LIGASE DOMAIN-CONTAINING PROTEIN"/>
    <property type="match status" value="1"/>
</dbReference>
<sequence>MYFSPWAPVDIPKCNILSYLFPSGTTPSEQPIWTDVNDTSNSLSPAQMLSLIKRFAMGLDKLGIAQQQAILVFTPNHLYVPLVYLATTGSKRFFTGANPGYTAQELAHQMRAVDAAVVLVHDTLLATGIAAAKQAKIPLKRLFVFSDTPGPQTQDQTLPDWRSILASSVESASWQWDPLNGELALQTVAVINFSSGTTGLPKGVCISHYSLVANSTQAIFNYYQGTPYSPENRGAERWLAFLPLYHAYSQLFTINIACKLLIPVYIMPRFSFEDFIRHIQQFMITAIQAVPPVLVMMTKRAETSKYDISSLKYILCGAAPLSSELQNEVMSRFNLVVSQAFGMSETTCAAVMTPGMTKDQSGSIGNLLPNTEACLLDEDGKELSGDGQPGELCLRGPQMMLRYWRNESATQQTITADGWMKTGDVAVTKGGKWWIVDRKKELIKGLQVAPAELEAVLLENEDVADAAVVGITIHDEELPRAYVVLQNSARGRTTARDVQDFVAQKVSKHKRLVGGVKFIDEVPKLASGKIVRKVLKEWAKTDAKELEHTVKARL</sequence>